<evidence type="ECO:0000313" key="3">
    <source>
        <dbReference type="Proteomes" id="UP001500630"/>
    </source>
</evidence>
<comment type="caution">
    <text evidence="2">The sequence shown here is derived from an EMBL/GenBank/DDBJ whole genome shotgun (WGS) entry which is preliminary data.</text>
</comment>
<dbReference type="EMBL" id="BAABDQ010000024">
    <property type="protein sequence ID" value="GAA3588372.1"/>
    <property type="molecule type" value="Genomic_DNA"/>
</dbReference>
<name>A0ABP6YSZ0_9ACTN</name>
<evidence type="ECO:0000313" key="2">
    <source>
        <dbReference type="EMBL" id="GAA3588372.1"/>
    </source>
</evidence>
<dbReference type="InterPro" id="IPR029030">
    <property type="entry name" value="Caspase-like_dom_sf"/>
</dbReference>
<dbReference type="RefSeq" id="WP_345570806.1">
    <property type="nucleotide sequence ID" value="NZ_BAABDQ010000024.1"/>
</dbReference>
<organism evidence="2 3">
    <name type="scientific">Nonomuraea rosea</name>
    <dbReference type="NCBI Taxonomy" id="638574"/>
    <lineage>
        <taxon>Bacteria</taxon>
        <taxon>Bacillati</taxon>
        <taxon>Actinomycetota</taxon>
        <taxon>Actinomycetes</taxon>
        <taxon>Streptosporangiales</taxon>
        <taxon>Streptosporangiaceae</taxon>
        <taxon>Nonomuraea</taxon>
    </lineage>
</organism>
<dbReference type="Proteomes" id="UP001500630">
    <property type="component" value="Unassembled WGS sequence"/>
</dbReference>
<feature type="domain" description="Peptidase C14 caspase" evidence="1">
    <location>
        <begin position="5"/>
        <end position="208"/>
    </location>
</feature>
<proteinExistence type="predicted"/>
<gene>
    <name evidence="2" type="ORF">GCM10022419_083380</name>
</gene>
<dbReference type="Pfam" id="PF00656">
    <property type="entry name" value="Peptidase_C14"/>
    <property type="match status" value="1"/>
</dbReference>
<dbReference type="Gene3D" id="3.40.50.1460">
    <property type="match status" value="1"/>
</dbReference>
<accession>A0ABP6YSZ0</accession>
<dbReference type="SUPFAM" id="SSF52129">
    <property type="entry name" value="Caspase-like"/>
    <property type="match status" value="1"/>
</dbReference>
<reference evidence="3" key="1">
    <citation type="journal article" date="2019" name="Int. J. Syst. Evol. Microbiol.">
        <title>The Global Catalogue of Microorganisms (GCM) 10K type strain sequencing project: providing services to taxonomists for standard genome sequencing and annotation.</title>
        <authorList>
            <consortium name="The Broad Institute Genomics Platform"/>
            <consortium name="The Broad Institute Genome Sequencing Center for Infectious Disease"/>
            <person name="Wu L."/>
            <person name="Ma J."/>
        </authorList>
    </citation>
    <scope>NUCLEOTIDE SEQUENCE [LARGE SCALE GENOMIC DNA]</scope>
    <source>
        <strain evidence="3">JCM 17326</strain>
    </source>
</reference>
<keyword evidence="3" id="KW-1185">Reference proteome</keyword>
<protein>
    <recommendedName>
        <fullName evidence="1">Peptidase C14 caspase domain-containing protein</fullName>
    </recommendedName>
</protein>
<sequence length="572" mass="62426">MLQAAVLIGVSRTGDLPPLAATTAGVAAMRSWALGQGMRPDLVTVLTDETGPVEVYDIKRAVKEIVDRAGVEQLVIYFAGHGVNIKYGEYWLLSHAPEDSQAAVNVESSIVLARRCGIPHVVLISDACRTAAEGIEAQQVSGSEIFPNTGPDGPERDVDVFFASTLGKPAYEVKDPATTAGRFRALYTDALTDALTGQDTSVLDRHQEGRELFGLIRPRPLKKHLQADMARRLRALRLPPGTNQIPDARITSGDDVWLSKIPMPYGWPREGTRGPLPADVVDDSRPALSQALLRRALDLGPGALDAVRRGPAWPPLRDAVDRRLPSSGPRHFETRCGFKVRGTTIDEVYAAHAEAEVLGPGYDLVRVTPDPGRQGQVLLRFADGNGAVLPVIPDFIAELTYRDGELADVVYEPSNGSQRRRDFQQRAAELRALRALIASAAEFGVFRLESDDAPLLARKMQSFKSLDPALALFAAYAYHDLRDRDRIRAMGNWLAGDLEGVRLFDITMLSGFPVARAVPFVPMLSQGWPLMRAFGASPRLADLERHTLSSLWTLFDPVGVSKAGEAIRRGEI</sequence>
<dbReference type="InterPro" id="IPR011600">
    <property type="entry name" value="Pept_C14_caspase"/>
</dbReference>
<evidence type="ECO:0000259" key="1">
    <source>
        <dbReference type="Pfam" id="PF00656"/>
    </source>
</evidence>